<keyword evidence="3" id="KW-1185">Reference proteome</keyword>
<protein>
    <submittedName>
        <fullName evidence="2">Uncharacterized protein</fullName>
    </submittedName>
</protein>
<accession>A0A2J6QEP8</accession>
<evidence type="ECO:0000256" key="1">
    <source>
        <dbReference type="SAM" id="MobiDB-lite"/>
    </source>
</evidence>
<feature type="compositionally biased region" description="Basic and acidic residues" evidence="1">
    <location>
        <begin position="63"/>
        <end position="73"/>
    </location>
</feature>
<reference evidence="2 3" key="1">
    <citation type="submission" date="2016-05" db="EMBL/GenBank/DDBJ databases">
        <title>A degradative enzymes factory behind the ericoid mycorrhizal symbiosis.</title>
        <authorList>
            <consortium name="DOE Joint Genome Institute"/>
            <person name="Martino E."/>
            <person name="Morin E."/>
            <person name="Grelet G."/>
            <person name="Kuo A."/>
            <person name="Kohler A."/>
            <person name="Daghino S."/>
            <person name="Barry K."/>
            <person name="Choi C."/>
            <person name="Cichocki N."/>
            <person name="Clum A."/>
            <person name="Copeland A."/>
            <person name="Hainaut M."/>
            <person name="Haridas S."/>
            <person name="Labutti K."/>
            <person name="Lindquist E."/>
            <person name="Lipzen A."/>
            <person name="Khouja H.-R."/>
            <person name="Murat C."/>
            <person name="Ohm R."/>
            <person name="Olson A."/>
            <person name="Spatafora J."/>
            <person name="Veneault-Fourrey C."/>
            <person name="Henrissat B."/>
            <person name="Grigoriev I."/>
            <person name="Martin F."/>
            <person name="Perotto S."/>
        </authorList>
    </citation>
    <scope>NUCLEOTIDE SEQUENCE [LARGE SCALE GENOMIC DNA]</scope>
    <source>
        <strain evidence="2 3">UAMH 7357</strain>
    </source>
</reference>
<dbReference type="AlphaFoldDB" id="A0A2J6QEP8"/>
<feature type="compositionally biased region" description="Low complexity" evidence="1">
    <location>
        <begin position="93"/>
        <end position="125"/>
    </location>
</feature>
<dbReference type="Proteomes" id="UP000235672">
    <property type="component" value="Unassembled WGS sequence"/>
</dbReference>
<gene>
    <name evidence="2" type="ORF">NA56DRAFT_700385</name>
</gene>
<feature type="region of interest" description="Disordered" evidence="1">
    <location>
        <begin position="1"/>
        <end position="128"/>
    </location>
</feature>
<organism evidence="2 3">
    <name type="scientific">Hyaloscypha hepaticicola</name>
    <dbReference type="NCBI Taxonomy" id="2082293"/>
    <lineage>
        <taxon>Eukaryota</taxon>
        <taxon>Fungi</taxon>
        <taxon>Dikarya</taxon>
        <taxon>Ascomycota</taxon>
        <taxon>Pezizomycotina</taxon>
        <taxon>Leotiomycetes</taxon>
        <taxon>Helotiales</taxon>
        <taxon>Hyaloscyphaceae</taxon>
        <taxon>Hyaloscypha</taxon>
    </lineage>
</organism>
<evidence type="ECO:0000313" key="2">
    <source>
        <dbReference type="EMBL" id="PMD24730.1"/>
    </source>
</evidence>
<feature type="compositionally biased region" description="Basic residues" evidence="1">
    <location>
        <begin position="39"/>
        <end position="49"/>
    </location>
</feature>
<evidence type="ECO:0000313" key="3">
    <source>
        <dbReference type="Proteomes" id="UP000235672"/>
    </source>
</evidence>
<sequence>MADASGLPLSEASSNALLPEKRKKGGYYGRDENGATVIKPRKRSKKKSKNAADNVIPQFASDKTPRGKTDVSPKPRNQVVSTAAAGSLQIDAPSISPSTSSITQQVSSANAGGPPPSEASSSVVEITEKTSPTAAALAVFTPAHRDSLSTICMNLTAEEVRMVPDHREQQETLAK</sequence>
<name>A0A2J6QEP8_9HELO</name>
<dbReference type="EMBL" id="KZ613472">
    <property type="protein sequence ID" value="PMD24730.1"/>
    <property type="molecule type" value="Genomic_DNA"/>
</dbReference>
<proteinExistence type="predicted"/>